<dbReference type="Proteomes" id="UP000886501">
    <property type="component" value="Unassembled WGS sequence"/>
</dbReference>
<protein>
    <submittedName>
        <fullName evidence="1">Uncharacterized protein</fullName>
    </submittedName>
</protein>
<gene>
    <name evidence="1" type="ORF">BDM02DRAFT_3183137</name>
</gene>
<dbReference type="EMBL" id="MU117965">
    <property type="protein sequence ID" value="KAF9653182.1"/>
    <property type="molecule type" value="Genomic_DNA"/>
</dbReference>
<sequence length="225" mass="24603">MSSFPLTIWKTFQGEQGEVANAEEYQPLANDPSAPEPPEPAQIGADRQMPKPETRKGDIPAEWAAYISTAVEPDIPHHNLVNDPEQLFTHPVHLPSHLPKPGAPQLQRAGILTLQPTSRPRSKAQGLARHQLAMGFGLVCIILGTSAIVANKNIHNKDHFVSVHGKLGLLAFVWISFQIFVGAGSVWFDGKLFGGGLKAKAIWKYHRTLIKDEGCLATSYSLYSS</sequence>
<reference evidence="1" key="2">
    <citation type="journal article" date="2020" name="Nat. Commun.">
        <title>Large-scale genome sequencing of mycorrhizal fungi provides insights into the early evolution of symbiotic traits.</title>
        <authorList>
            <person name="Miyauchi S."/>
            <person name="Kiss E."/>
            <person name="Kuo A."/>
            <person name="Drula E."/>
            <person name="Kohler A."/>
            <person name="Sanchez-Garcia M."/>
            <person name="Morin E."/>
            <person name="Andreopoulos B."/>
            <person name="Barry K.W."/>
            <person name="Bonito G."/>
            <person name="Buee M."/>
            <person name="Carver A."/>
            <person name="Chen C."/>
            <person name="Cichocki N."/>
            <person name="Clum A."/>
            <person name="Culley D."/>
            <person name="Crous P.W."/>
            <person name="Fauchery L."/>
            <person name="Girlanda M."/>
            <person name="Hayes R.D."/>
            <person name="Keri Z."/>
            <person name="LaButti K."/>
            <person name="Lipzen A."/>
            <person name="Lombard V."/>
            <person name="Magnuson J."/>
            <person name="Maillard F."/>
            <person name="Murat C."/>
            <person name="Nolan M."/>
            <person name="Ohm R.A."/>
            <person name="Pangilinan J."/>
            <person name="Pereira M.F."/>
            <person name="Perotto S."/>
            <person name="Peter M."/>
            <person name="Pfister S."/>
            <person name="Riley R."/>
            <person name="Sitrit Y."/>
            <person name="Stielow J.B."/>
            <person name="Szollosi G."/>
            <person name="Zifcakova L."/>
            <person name="Stursova M."/>
            <person name="Spatafora J.W."/>
            <person name="Tedersoo L."/>
            <person name="Vaario L.M."/>
            <person name="Yamada A."/>
            <person name="Yan M."/>
            <person name="Wang P."/>
            <person name="Xu J."/>
            <person name="Bruns T."/>
            <person name="Baldrian P."/>
            <person name="Vilgalys R."/>
            <person name="Dunand C."/>
            <person name="Henrissat B."/>
            <person name="Grigoriev I.V."/>
            <person name="Hibbett D."/>
            <person name="Nagy L.G."/>
            <person name="Martin F.M."/>
        </authorList>
    </citation>
    <scope>NUCLEOTIDE SEQUENCE</scope>
    <source>
        <strain evidence="1">P2</strain>
    </source>
</reference>
<proteinExistence type="predicted"/>
<evidence type="ECO:0000313" key="2">
    <source>
        <dbReference type="Proteomes" id="UP000886501"/>
    </source>
</evidence>
<keyword evidence="2" id="KW-1185">Reference proteome</keyword>
<organism evidence="1 2">
    <name type="scientific">Thelephora ganbajun</name>
    <name type="common">Ganba fungus</name>
    <dbReference type="NCBI Taxonomy" id="370292"/>
    <lineage>
        <taxon>Eukaryota</taxon>
        <taxon>Fungi</taxon>
        <taxon>Dikarya</taxon>
        <taxon>Basidiomycota</taxon>
        <taxon>Agaricomycotina</taxon>
        <taxon>Agaricomycetes</taxon>
        <taxon>Thelephorales</taxon>
        <taxon>Thelephoraceae</taxon>
        <taxon>Thelephora</taxon>
    </lineage>
</organism>
<comment type="caution">
    <text evidence="1">The sequence shown here is derived from an EMBL/GenBank/DDBJ whole genome shotgun (WGS) entry which is preliminary data.</text>
</comment>
<reference evidence="1" key="1">
    <citation type="submission" date="2019-10" db="EMBL/GenBank/DDBJ databases">
        <authorList>
            <consortium name="DOE Joint Genome Institute"/>
            <person name="Kuo A."/>
            <person name="Miyauchi S."/>
            <person name="Kiss E."/>
            <person name="Drula E."/>
            <person name="Kohler A."/>
            <person name="Sanchez-Garcia M."/>
            <person name="Andreopoulos B."/>
            <person name="Barry K.W."/>
            <person name="Bonito G."/>
            <person name="Buee M."/>
            <person name="Carver A."/>
            <person name="Chen C."/>
            <person name="Cichocki N."/>
            <person name="Clum A."/>
            <person name="Culley D."/>
            <person name="Crous P.W."/>
            <person name="Fauchery L."/>
            <person name="Girlanda M."/>
            <person name="Hayes R."/>
            <person name="Keri Z."/>
            <person name="Labutti K."/>
            <person name="Lipzen A."/>
            <person name="Lombard V."/>
            <person name="Magnuson J."/>
            <person name="Maillard F."/>
            <person name="Morin E."/>
            <person name="Murat C."/>
            <person name="Nolan M."/>
            <person name="Ohm R."/>
            <person name="Pangilinan J."/>
            <person name="Pereira M."/>
            <person name="Perotto S."/>
            <person name="Peter M."/>
            <person name="Riley R."/>
            <person name="Sitrit Y."/>
            <person name="Stielow B."/>
            <person name="Szollosi G."/>
            <person name="Zifcakova L."/>
            <person name="Stursova M."/>
            <person name="Spatafora J.W."/>
            <person name="Tedersoo L."/>
            <person name="Vaario L.-M."/>
            <person name="Yamada A."/>
            <person name="Yan M."/>
            <person name="Wang P."/>
            <person name="Xu J."/>
            <person name="Bruns T."/>
            <person name="Baldrian P."/>
            <person name="Vilgalys R."/>
            <person name="Henrissat B."/>
            <person name="Grigoriev I.V."/>
            <person name="Hibbett D."/>
            <person name="Nagy L.G."/>
            <person name="Martin F.M."/>
        </authorList>
    </citation>
    <scope>NUCLEOTIDE SEQUENCE</scope>
    <source>
        <strain evidence="1">P2</strain>
    </source>
</reference>
<evidence type="ECO:0000313" key="1">
    <source>
        <dbReference type="EMBL" id="KAF9653182.1"/>
    </source>
</evidence>
<name>A0ACB6ZUG3_THEGA</name>
<accession>A0ACB6ZUG3</accession>